<feature type="domain" description="Orn/Lys/Arg decarboxylase C-terminal" evidence="1">
    <location>
        <begin position="30"/>
        <end position="110"/>
    </location>
</feature>
<dbReference type="InterPro" id="IPR008286">
    <property type="entry name" value="Prn/Lys/Arg_de-COase_C"/>
</dbReference>
<keyword evidence="2" id="KW-0378">Hydrolase</keyword>
<accession>A0A645JFS9</accession>
<dbReference type="AlphaFoldDB" id="A0A645JFS9"/>
<dbReference type="Pfam" id="PF03711">
    <property type="entry name" value="OKR_DC_1_C"/>
    <property type="match status" value="1"/>
</dbReference>
<evidence type="ECO:0000259" key="1">
    <source>
        <dbReference type="Pfam" id="PF03711"/>
    </source>
</evidence>
<dbReference type="InterPro" id="IPR011193">
    <property type="entry name" value="Orn/lys/arg_de-COase"/>
</dbReference>
<protein>
    <submittedName>
        <fullName evidence="2">Primosomal protein N</fullName>
        <ecNumber evidence="2">3.6.4.-</ecNumber>
    </submittedName>
</protein>
<comment type="caution">
    <text evidence="2">The sequence shown here is derived from an EMBL/GenBank/DDBJ whole genome shotgun (WGS) entry which is preliminary data.</text>
</comment>
<name>A0A645JFS9_9ZZZZ</name>
<dbReference type="GO" id="GO:0008792">
    <property type="term" value="F:arginine decarboxylase activity"/>
    <property type="evidence" value="ECO:0007669"/>
    <property type="project" value="TreeGrafter"/>
</dbReference>
<proteinExistence type="predicted"/>
<dbReference type="GO" id="GO:0005829">
    <property type="term" value="C:cytosol"/>
    <property type="evidence" value="ECO:0007669"/>
    <property type="project" value="TreeGrafter"/>
</dbReference>
<organism evidence="2">
    <name type="scientific">bioreactor metagenome</name>
    <dbReference type="NCBI Taxonomy" id="1076179"/>
    <lineage>
        <taxon>unclassified sequences</taxon>
        <taxon>metagenomes</taxon>
        <taxon>ecological metagenomes</taxon>
    </lineage>
</organism>
<dbReference type="Gene3D" id="3.90.100.10">
    <property type="entry name" value="Orn/Lys/Arg decarboxylase, C-terminal domain"/>
    <property type="match status" value="1"/>
</dbReference>
<dbReference type="PANTHER" id="PTHR45229:SF3">
    <property type="entry name" value="BIODEGRADATIVE ARGININE DECARBOXYLASE"/>
    <property type="match status" value="1"/>
</dbReference>
<dbReference type="EC" id="3.6.4.-" evidence="2"/>
<sequence>MQVGGRAGRGALPGEVVIQTEYPGHPLFQHLARHDFDAFARMAHREIERVPVDELEGRVTAVLLTPYPPGIPLLIPGERFNKTICNYLKFAREFNATFPGFETDVHGLVKGKDGRYYVDCVR</sequence>
<evidence type="ECO:0000313" key="2">
    <source>
        <dbReference type="EMBL" id="MPN61529.1"/>
    </source>
</evidence>
<dbReference type="InterPro" id="IPR036633">
    <property type="entry name" value="Prn/Lys/Arg_de-COase_C_sf"/>
</dbReference>
<dbReference type="GO" id="GO:0006527">
    <property type="term" value="P:L-arginine catabolic process"/>
    <property type="evidence" value="ECO:0007669"/>
    <property type="project" value="TreeGrafter"/>
</dbReference>
<dbReference type="EMBL" id="VSSQ01138256">
    <property type="protein sequence ID" value="MPN61529.1"/>
    <property type="molecule type" value="Genomic_DNA"/>
</dbReference>
<dbReference type="GO" id="GO:0030170">
    <property type="term" value="F:pyridoxal phosphate binding"/>
    <property type="evidence" value="ECO:0007669"/>
    <property type="project" value="TreeGrafter"/>
</dbReference>
<gene>
    <name evidence="2" type="primary">priA_50</name>
    <name evidence="2" type="ORF">SDC9_209267</name>
</gene>
<dbReference type="SUPFAM" id="SSF55904">
    <property type="entry name" value="Ornithine decarboxylase C-terminal domain"/>
    <property type="match status" value="1"/>
</dbReference>
<dbReference type="PANTHER" id="PTHR45229">
    <property type="entry name" value="CONSTITUTIVE ORNITHINE DECARBOXYLASE"/>
    <property type="match status" value="1"/>
</dbReference>
<dbReference type="GO" id="GO:0016787">
    <property type="term" value="F:hydrolase activity"/>
    <property type="evidence" value="ECO:0007669"/>
    <property type="project" value="UniProtKB-KW"/>
</dbReference>
<reference evidence="2" key="1">
    <citation type="submission" date="2019-08" db="EMBL/GenBank/DDBJ databases">
        <authorList>
            <person name="Kucharzyk K."/>
            <person name="Murdoch R.W."/>
            <person name="Higgins S."/>
            <person name="Loffler F."/>
        </authorList>
    </citation>
    <scope>NUCLEOTIDE SEQUENCE</scope>
</reference>